<accession>A0A815PQ58</accession>
<dbReference type="PROSITE" id="PS50181">
    <property type="entry name" value="FBOX"/>
    <property type="match status" value="1"/>
</dbReference>
<organism evidence="2 3">
    <name type="scientific">Rotaria sordida</name>
    <dbReference type="NCBI Taxonomy" id="392033"/>
    <lineage>
        <taxon>Eukaryota</taxon>
        <taxon>Metazoa</taxon>
        <taxon>Spiralia</taxon>
        <taxon>Gnathifera</taxon>
        <taxon>Rotifera</taxon>
        <taxon>Eurotatoria</taxon>
        <taxon>Bdelloidea</taxon>
        <taxon>Philodinida</taxon>
        <taxon>Philodinidae</taxon>
        <taxon>Rotaria</taxon>
    </lineage>
</organism>
<protein>
    <recommendedName>
        <fullName evidence="1">F-box domain-containing protein</fullName>
    </recommendedName>
</protein>
<dbReference type="Proteomes" id="UP000663864">
    <property type="component" value="Unassembled WGS sequence"/>
</dbReference>
<dbReference type="AlphaFoldDB" id="A0A815PQ58"/>
<evidence type="ECO:0000313" key="2">
    <source>
        <dbReference type="EMBL" id="CAF1451869.1"/>
    </source>
</evidence>
<evidence type="ECO:0000313" key="3">
    <source>
        <dbReference type="Proteomes" id="UP000663864"/>
    </source>
</evidence>
<comment type="caution">
    <text evidence="2">The sequence shown here is derived from an EMBL/GenBank/DDBJ whole genome shotgun (WGS) entry which is preliminary data.</text>
</comment>
<dbReference type="InterPro" id="IPR001810">
    <property type="entry name" value="F-box_dom"/>
</dbReference>
<gene>
    <name evidence="2" type="ORF">ZHD862_LOCUS35302</name>
</gene>
<reference evidence="2" key="1">
    <citation type="submission" date="2021-02" db="EMBL/GenBank/DDBJ databases">
        <authorList>
            <person name="Nowell W R."/>
        </authorList>
    </citation>
    <scope>NUCLEOTIDE SEQUENCE</scope>
</reference>
<feature type="domain" description="F-box" evidence="1">
    <location>
        <begin position="5"/>
        <end position="52"/>
    </location>
</feature>
<sequence>MAHSCIQLNDLPDEILVIIFKKLNNIILLYSLMGINKRLDKILHDSIFTSNLTLLNYSSYDSIYSLSNPMLDRFCLQILPKINNKIKSFNLESSSMKRILLSANYPNLFELGIFNIEKEAALCLVTHQNSLIHMFKNQISSLIIGTKNRLGVSHDVNTLIFTNIFSVFNNLKYFNFDPSSICYQAISFNNSSPPIFSSTTLLELHVKADAIDDCLYLLDGRFNQLRSFHVHILMPFTYSMLQLNTEKLPNLKNFSLSSCSPKIFFYDEIVIPLLHRMLNLEQLNLYFYCSRQKTFVDGNDLRTNILNHLPRLKSFAFNIRSSIVSVNQIDLPSNDYIQHTFREFKYKKILSCVDYFPDSNSGECYICSYPFTMTCYERITNNFSGQVFQSVCEVSLFDERSFEHEFFLRIAQSFPFMKKLCVINDKPQNDKQCRKWKDNNNNLLIIEYPYLIHLDLDQAHHDYVEQFLLDSKMSLPINVELHVMYESLKKVNGDHVHPQEPEKVEIRTFKQILKERAINEVTPIPKIYDEESAKANLTTSSIAVLPSEREMST</sequence>
<proteinExistence type="predicted"/>
<dbReference type="EMBL" id="CAJNOT010004983">
    <property type="protein sequence ID" value="CAF1451869.1"/>
    <property type="molecule type" value="Genomic_DNA"/>
</dbReference>
<name>A0A815PQ58_9BILA</name>
<evidence type="ECO:0000259" key="1">
    <source>
        <dbReference type="PROSITE" id="PS50181"/>
    </source>
</evidence>